<feature type="compositionally biased region" description="Pro residues" evidence="1">
    <location>
        <begin position="193"/>
        <end position="208"/>
    </location>
</feature>
<feature type="compositionally biased region" description="Basic and acidic residues" evidence="1">
    <location>
        <begin position="127"/>
        <end position="144"/>
    </location>
</feature>
<accession>A0A9P4GRB7</accession>
<feature type="compositionally biased region" description="Acidic residues" evidence="1">
    <location>
        <begin position="150"/>
        <end position="168"/>
    </location>
</feature>
<evidence type="ECO:0000313" key="2">
    <source>
        <dbReference type="EMBL" id="KAF1850382.1"/>
    </source>
</evidence>
<feature type="compositionally biased region" description="Pro residues" evidence="1">
    <location>
        <begin position="331"/>
        <end position="354"/>
    </location>
</feature>
<dbReference type="Proteomes" id="UP000800039">
    <property type="component" value="Unassembled WGS sequence"/>
</dbReference>
<organism evidence="2 3">
    <name type="scientific">Cucurbitaria berberidis CBS 394.84</name>
    <dbReference type="NCBI Taxonomy" id="1168544"/>
    <lineage>
        <taxon>Eukaryota</taxon>
        <taxon>Fungi</taxon>
        <taxon>Dikarya</taxon>
        <taxon>Ascomycota</taxon>
        <taxon>Pezizomycotina</taxon>
        <taxon>Dothideomycetes</taxon>
        <taxon>Pleosporomycetidae</taxon>
        <taxon>Pleosporales</taxon>
        <taxon>Pleosporineae</taxon>
        <taxon>Cucurbitariaceae</taxon>
        <taxon>Cucurbitaria</taxon>
    </lineage>
</organism>
<protein>
    <submittedName>
        <fullName evidence="2">Uncharacterized protein</fullName>
    </submittedName>
</protein>
<keyword evidence="3" id="KW-1185">Reference proteome</keyword>
<dbReference type="GeneID" id="63849660"/>
<feature type="region of interest" description="Disordered" evidence="1">
    <location>
        <begin position="127"/>
        <end position="403"/>
    </location>
</feature>
<name>A0A9P4GRB7_9PLEO</name>
<evidence type="ECO:0000256" key="1">
    <source>
        <dbReference type="SAM" id="MobiDB-lite"/>
    </source>
</evidence>
<dbReference type="RefSeq" id="XP_040792945.1">
    <property type="nucleotide sequence ID" value="XM_040932409.1"/>
</dbReference>
<proteinExistence type="predicted"/>
<sequence length="438" mass="49247">MSQNNNFHYPQRHSASAPDSPIQYEGHRDYQTKRPRKRRRAEEDADAAYNSERERERACKVRVTAEMRERENARYGVIPAAGRQAVRRTEAYLRTVTSAVWEQLALLYRETQLDLEQWAAEYREEEERARQERDGERKARERARYQATVEEADDTEEEQAEMPEEDNGEAPNETTGFNSTNDSNTDTSHPKPFEPLPKPAPTLLPPHLIPARVPPVSANGRLFKGISDTRPKYTLRVQELQKSSSPSRRKQKTKPTMQKGTPSRPSYSSTDQHLATPPKKSGVRDHRSPSTQQSPSDLVIEKILGRRTTRTSRAGLSSLPVTRPALTSKSTPPPSRPKTQPNPAPPSKPPPSSKPQPTLKLRRQGAKAQNAPQQQTQFSGPSRPSNFPKGAQESGRVTHDRSRDVLDGLVLVEYKHSRTSRVEQNEEFMSSGGLGGSG</sequence>
<dbReference type="AlphaFoldDB" id="A0A9P4GRB7"/>
<feature type="compositionally biased region" description="Polar residues" evidence="1">
    <location>
        <begin position="370"/>
        <end position="385"/>
    </location>
</feature>
<feature type="compositionally biased region" description="Polar residues" evidence="1">
    <location>
        <begin position="172"/>
        <end position="187"/>
    </location>
</feature>
<comment type="caution">
    <text evidence="2">The sequence shown here is derived from an EMBL/GenBank/DDBJ whole genome shotgun (WGS) entry which is preliminary data.</text>
</comment>
<reference evidence="2" key="1">
    <citation type="submission" date="2020-01" db="EMBL/GenBank/DDBJ databases">
        <authorList>
            <consortium name="DOE Joint Genome Institute"/>
            <person name="Haridas S."/>
            <person name="Albert R."/>
            <person name="Binder M."/>
            <person name="Bloem J."/>
            <person name="Labutti K."/>
            <person name="Salamov A."/>
            <person name="Andreopoulos B."/>
            <person name="Baker S.E."/>
            <person name="Barry K."/>
            <person name="Bills G."/>
            <person name="Bluhm B.H."/>
            <person name="Cannon C."/>
            <person name="Castanera R."/>
            <person name="Culley D.E."/>
            <person name="Daum C."/>
            <person name="Ezra D."/>
            <person name="Gonzalez J.B."/>
            <person name="Henrissat B."/>
            <person name="Kuo A."/>
            <person name="Liang C."/>
            <person name="Lipzen A."/>
            <person name="Lutzoni F."/>
            <person name="Magnuson J."/>
            <person name="Mondo S."/>
            <person name="Nolan M."/>
            <person name="Ohm R."/>
            <person name="Pangilinan J."/>
            <person name="Park H.-J."/>
            <person name="Ramirez L."/>
            <person name="Alfaro M."/>
            <person name="Sun H."/>
            <person name="Tritt A."/>
            <person name="Yoshinaga Y."/>
            <person name="Zwiers L.-H."/>
            <person name="Turgeon B.G."/>
            <person name="Goodwin S.B."/>
            <person name="Spatafora J.W."/>
            <person name="Crous P.W."/>
            <person name="Grigoriev I.V."/>
        </authorList>
    </citation>
    <scope>NUCLEOTIDE SEQUENCE</scope>
    <source>
        <strain evidence="2">CBS 394.84</strain>
    </source>
</reference>
<feature type="region of interest" description="Disordered" evidence="1">
    <location>
        <begin position="1"/>
        <end position="57"/>
    </location>
</feature>
<gene>
    <name evidence="2" type="ORF">K460DRAFT_361185</name>
</gene>
<feature type="compositionally biased region" description="Polar residues" evidence="1">
    <location>
        <begin position="256"/>
        <end position="273"/>
    </location>
</feature>
<dbReference type="EMBL" id="ML976614">
    <property type="protein sequence ID" value="KAF1850382.1"/>
    <property type="molecule type" value="Genomic_DNA"/>
</dbReference>
<evidence type="ECO:0000313" key="3">
    <source>
        <dbReference type="Proteomes" id="UP000800039"/>
    </source>
</evidence>